<gene>
    <name evidence="6" type="ORF">OESDEN_08433</name>
</gene>
<evidence type="ECO:0000313" key="6">
    <source>
        <dbReference type="EMBL" id="KHJ91694.1"/>
    </source>
</evidence>
<dbReference type="GO" id="GO:0006886">
    <property type="term" value="P:intracellular protein transport"/>
    <property type="evidence" value="ECO:0007669"/>
    <property type="project" value="InterPro"/>
</dbReference>
<dbReference type="SUPFAM" id="SSF52833">
    <property type="entry name" value="Thioredoxin-like"/>
    <property type="match status" value="2"/>
</dbReference>
<dbReference type="EMBL" id="KN551873">
    <property type="protein sequence ID" value="KHJ91694.1"/>
    <property type="molecule type" value="Genomic_DNA"/>
</dbReference>
<dbReference type="GO" id="GO:0016197">
    <property type="term" value="P:endosomal transport"/>
    <property type="evidence" value="ECO:0007669"/>
    <property type="project" value="TreeGrafter"/>
</dbReference>
<dbReference type="GO" id="GO:0006950">
    <property type="term" value="P:response to stress"/>
    <property type="evidence" value="ECO:0007669"/>
    <property type="project" value="UniProtKB-ARBA"/>
</dbReference>
<reference evidence="6 7" key="1">
    <citation type="submission" date="2014-03" db="EMBL/GenBank/DDBJ databases">
        <title>Draft genome of the hookworm Oesophagostomum dentatum.</title>
        <authorList>
            <person name="Mitreva M."/>
        </authorList>
    </citation>
    <scope>NUCLEOTIDE SEQUENCE [LARGE SCALE GENOMIC DNA]</scope>
    <source>
        <strain evidence="6 7">OD-Hann</strain>
    </source>
</reference>
<dbReference type="Proteomes" id="UP000053660">
    <property type="component" value="Unassembled WGS sequence"/>
</dbReference>
<dbReference type="Gene3D" id="1.25.40.10">
    <property type="entry name" value="Tetratricopeptide repeat domain"/>
    <property type="match status" value="1"/>
</dbReference>
<dbReference type="InterPro" id="IPR006926">
    <property type="entry name" value="Vps16_N"/>
</dbReference>
<evidence type="ECO:0000259" key="5">
    <source>
        <dbReference type="Pfam" id="PF04841"/>
    </source>
</evidence>
<dbReference type="Pfam" id="PF04840">
    <property type="entry name" value="Vps16_C"/>
    <property type="match status" value="1"/>
</dbReference>
<dbReference type="Pfam" id="PF04841">
    <property type="entry name" value="Vps16_N"/>
    <property type="match status" value="1"/>
</dbReference>
<keyword evidence="7" id="KW-1185">Reference proteome</keyword>
<evidence type="ECO:0000259" key="4">
    <source>
        <dbReference type="Pfam" id="PF04840"/>
    </source>
</evidence>
<feature type="domain" description="Vps16 N-terminal" evidence="5">
    <location>
        <begin position="351"/>
        <end position="715"/>
    </location>
</feature>
<dbReference type="AlphaFoldDB" id="A0A0B1T3A3"/>
<dbReference type="InterPro" id="IPR006925">
    <property type="entry name" value="Vps16_C"/>
</dbReference>
<dbReference type="GO" id="GO:0030897">
    <property type="term" value="C:HOPS complex"/>
    <property type="evidence" value="ECO:0007669"/>
    <property type="project" value="TreeGrafter"/>
</dbReference>
<proteinExistence type="inferred from homology"/>
<dbReference type="InterPro" id="IPR011990">
    <property type="entry name" value="TPR-like_helical_dom_sf"/>
</dbReference>
<comment type="similarity">
    <text evidence="1">Belongs to the VPS16 family.</text>
</comment>
<organism evidence="6 7">
    <name type="scientific">Oesophagostomum dentatum</name>
    <name type="common">Nodular worm</name>
    <dbReference type="NCBI Taxonomy" id="61180"/>
    <lineage>
        <taxon>Eukaryota</taxon>
        <taxon>Metazoa</taxon>
        <taxon>Ecdysozoa</taxon>
        <taxon>Nematoda</taxon>
        <taxon>Chromadorea</taxon>
        <taxon>Rhabditida</taxon>
        <taxon>Rhabditina</taxon>
        <taxon>Rhabditomorpha</taxon>
        <taxon>Strongyloidea</taxon>
        <taxon>Strongylidae</taxon>
        <taxon>Oesophagostomum</taxon>
    </lineage>
</organism>
<dbReference type="Gene3D" id="3.40.30.10">
    <property type="entry name" value="Glutaredoxin"/>
    <property type="match status" value="2"/>
</dbReference>
<dbReference type="InterPro" id="IPR016534">
    <property type="entry name" value="VPS16"/>
</dbReference>
<evidence type="ECO:0000259" key="3">
    <source>
        <dbReference type="Pfam" id="PF00085"/>
    </source>
</evidence>
<protein>
    <recommendedName>
        <fullName evidence="2">Vacuolar protein sorting-associated protein 16 homolog</fullName>
    </recommendedName>
</protein>
<feature type="domain" description="Vps16 C-terminal" evidence="4">
    <location>
        <begin position="825"/>
        <end position="1127"/>
    </location>
</feature>
<dbReference type="InterPro" id="IPR036249">
    <property type="entry name" value="Thioredoxin-like_sf"/>
</dbReference>
<sequence>MDEDELEIIRKRRIEELKKMQKAKAELLANGHGKYEEVADEKEFFEATKKSKNVVCLFYLDGNMRCKIVDKHLQILAVKHIGTRFIHVNADKVCLSRYAKKMAGTNIGEQLGAQLMKAAQIMEEHIDSEMSRLDHMDEDELEIIRKRRIEELKKMQKAKAELLANGHGKYEEVADEKEFFEATKKSKNVVCLFYLDGNMRCKIVDKHLQILAVKHIGTRFIHVNADKVHFLVTRLNIRVIPTIAIVKDQQTIDYIRGFDDLGGVDDFKTEVLEHRLARSGVIKVEKPKMEQPKKKIIRSNDHAQDTSHAALMASRRSTIDDALSSWIGIGDIKLKFVKNYTDLPSLRIKNAIHFAASSYSGPTALAFSNSATSWFIDIRMSGGEYLKRKLEVPDVCALDWTKGHRLVVIDRRGNAALYSSLGERVSEFHFGNGIREVREVRVFTTTHDSGVAIIDDQMRIFVVNSVSEPVVWSMHNSSREHPSAWTVLQPKSQLTQVIVAHGTAFYTGCQGEQLTPVDTSFSESEGQYARMSVSWEHSMIALYHSSGLIQVVSADLSRQISRIRVPGEESIYRFGWVGLDALFLQRTPLVVQFFNVHDENAHYGLHTEFVQIGVEPDGIKLYSDTAMEFVSPVSRDEKAVLGVASASDGALLYEAAQWLNTNKSHQSYEYIMQINDLSLAIDQCISAATSAWSSDMQKALLKAAHFGVAFSTGFDSARFVRVLRELRVLNEVHRRRIGMPITCTQLHELGESCLINRLIDIGAYGTAAEICKWLRRDEQEGIDRVLLEWVRRTINEAASLPNKSELNMEALDEKIAKKLLNYPHVSLADAAKRAIDAKLPKLARLLIKREKDDSKQVNVLLQLGDIQEALTRAAAAQRPQLMHQVVRHLMKEQKRADYELAIRKIPLAQCLYQDLVREESERGSGKMMLALLEQASDFERQTMFHLDAVESEMNPSERLNSLRRAKEAAKNLGDKGVEELLSDMAAFVPGQSERGEDLMTIRETVIQHADDAQKVAQFKHQAKLTDKQVWLWTIEGLARKGKMEQLFDMAQKKSPVGYVPFIKACVKYHKQDECKKYFAKVHGYQDLVAAYMAMGNFVGAAKIAFDRRDRDMLQHVFMKSHGNKDAYAKVAQLVRSL</sequence>
<dbReference type="PANTHER" id="PTHR12811">
    <property type="entry name" value="VACUOLAR PROTEIN SORTING VPS16"/>
    <property type="match status" value="1"/>
</dbReference>
<dbReference type="CDD" id="cd02957">
    <property type="entry name" value="Phd_like"/>
    <property type="match status" value="1"/>
</dbReference>
<dbReference type="GO" id="GO:0005768">
    <property type="term" value="C:endosome"/>
    <property type="evidence" value="ECO:0007669"/>
    <property type="project" value="TreeGrafter"/>
</dbReference>
<dbReference type="GO" id="GO:0003779">
    <property type="term" value="F:actin binding"/>
    <property type="evidence" value="ECO:0007669"/>
    <property type="project" value="TreeGrafter"/>
</dbReference>
<dbReference type="Pfam" id="PF00085">
    <property type="entry name" value="Thioredoxin"/>
    <property type="match status" value="1"/>
</dbReference>
<dbReference type="PANTHER" id="PTHR12811:SF0">
    <property type="entry name" value="VACUOLAR PROTEIN SORTING-ASSOCIATED PROTEIN 16 HOMOLOG"/>
    <property type="match status" value="1"/>
</dbReference>
<evidence type="ECO:0000256" key="1">
    <source>
        <dbReference type="ARBA" id="ARBA00009250"/>
    </source>
</evidence>
<name>A0A0B1T3A3_OESDE</name>
<dbReference type="GO" id="GO:0042144">
    <property type="term" value="P:vacuole fusion, non-autophagic"/>
    <property type="evidence" value="ECO:0007669"/>
    <property type="project" value="TreeGrafter"/>
</dbReference>
<feature type="domain" description="Thioredoxin" evidence="3">
    <location>
        <begin position="175"/>
        <end position="258"/>
    </location>
</feature>
<dbReference type="CDD" id="cd02989">
    <property type="entry name" value="Phd_like_TxnDC9"/>
    <property type="match status" value="1"/>
</dbReference>
<dbReference type="GO" id="GO:0005765">
    <property type="term" value="C:lysosomal membrane"/>
    <property type="evidence" value="ECO:0007669"/>
    <property type="project" value="TreeGrafter"/>
</dbReference>
<evidence type="ECO:0000313" key="7">
    <source>
        <dbReference type="Proteomes" id="UP000053660"/>
    </source>
</evidence>
<accession>A0A0B1T3A3</accession>
<dbReference type="InterPro" id="IPR013766">
    <property type="entry name" value="Thioredoxin_domain"/>
</dbReference>
<dbReference type="OrthoDB" id="1792at2759"/>
<evidence type="ECO:0000256" key="2">
    <source>
        <dbReference type="ARBA" id="ARBA00017947"/>
    </source>
</evidence>